<dbReference type="InterPro" id="IPR003719">
    <property type="entry name" value="Phenazine_PhzF-like"/>
</dbReference>
<proteinExistence type="predicted"/>
<protein>
    <submittedName>
        <fullName evidence="2">Phenazine biosynthesis protein PhzF family</fullName>
    </submittedName>
</protein>
<dbReference type="HOGENOM" id="CLU_048756_0_1_3"/>
<evidence type="ECO:0000256" key="1">
    <source>
        <dbReference type="PIRSR" id="PIRSR016184-1"/>
    </source>
</evidence>
<accession>E0UE28</accession>
<name>E0UE28_GLOV7</name>
<dbReference type="GO" id="GO:0005737">
    <property type="term" value="C:cytoplasm"/>
    <property type="evidence" value="ECO:0007669"/>
    <property type="project" value="TreeGrafter"/>
</dbReference>
<dbReference type="Pfam" id="PF02567">
    <property type="entry name" value="PhzC-PhzF"/>
    <property type="match status" value="1"/>
</dbReference>
<feature type="active site" evidence="1">
    <location>
        <position position="46"/>
    </location>
</feature>
<evidence type="ECO:0000313" key="3">
    <source>
        <dbReference type="Proteomes" id="UP000008206"/>
    </source>
</evidence>
<dbReference type="PANTHER" id="PTHR13774:SF32">
    <property type="entry name" value="ANTISENSE-ENHANCING SEQUENCE 1"/>
    <property type="match status" value="1"/>
</dbReference>
<dbReference type="eggNOG" id="COG0384">
    <property type="taxonomic scope" value="Bacteria"/>
</dbReference>
<dbReference type="OrthoDB" id="9788221at2"/>
<dbReference type="PANTHER" id="PTHR13774">
    <property type="entry name" value="PHENAZINE BIOSYNTHESIS PROTEIN"/>
    <property type="match status" value="1"/>
</dbReference>
<organism evidence="2 3">
    <name type="scientific">Gloeothece verrucosa (strain PCC 7822)</name>
    <name type="common">Cyanothece sp. (strain PCC 7822)</name>
    <dbReference type="NCBI Taxonomy" id="497965"/>
    <lineage>
        <taxon>Bacteria</taxon>
        <taxon>Bacillati</taxon>
        <taxon>Cyanobacteriota</taxon>
        <taxon>Cyanophyceae</taxon>
        <taxon>Oscillatoriophycideae</taxon>
        <taxon>Chroococcales</taxon>
        <taxon>Aphanothecaceae</taxon>
        <taxon>Gloeothece</taxon>
        <taxon>Gloeothece verrucosa</taxon>
    </lineage>
</organism>
<dbReference type="GO" id="GO:0016853">
    <property type="term" value="F:isomerase activity"/>
    <property type="evidence" value="ECO:0007669"/>
    <property type="project" value="TreeGrafter"/>
</dbReference>
<dbReference type="STRING" id="497965.Cyan7822_1022"/>
<reference evidence="3" key="1">
    <citation type="journal article" date="2011" name="MBio">
        <title>Novel metabolic attributes of the genus Cyanothece, comprising a group of unicellular nitrogen-fixing Cyanobacteria.</title>
        <authorList>
            <person name="Bandyopadhyay A."/>
            <person name="Elvitigala T."/>
            <person name="Welsh E."/>
            <person name="Stockel J."/>
            <person name="Liberton M."/>
            <person name="Min H."/>
            <person name="Sherman L.A."/>
            <person name="Pakrasi H.B."/>
        </authorList>
    </citation>
    <scope>NUCLEOTIDE SEQUENCE [LARGE SCALE GENOMIC DNA]</scope>
    <source>
        <strain evidence="3">PCC 7822</strain>
    </source>
</reference>
<dbReference type="KEGG" id="cyj:Cyan7822_1022"/>
<dbReference type="Proteomes" id="UP000008206">
    <property type="component" value="Chromosome"/>
</dbReference>
<dbReference type="EMBL" id="CP002198">
    <property type="protein sequence ID" value="ADN13032.1"/>
    <property type="molecule type" value="Genomic_DNA"/>
</dbReference>
<sequence>MDYQFLTADVFTDQIFGGNPLAVFPKAEGLTSAQMQLIAKEFNYSETVFVLPPETPQGTRKLRIFTPGAELPFAGHPTVGTAYILAAIEDIPLSDEISTIIFEEGVGPVPVKIHTSGGKPVYTELTAAQLPEFGPLPPCIPELAAVLSITPGDFLEGQYTPQAVSCGVPFLFIPVKNRQILGQVQLNREQWKRVLENYWANSVYVFCFDPELAGSDLRSRMFAPALGVEEDPATGSAATALAGYLGIRNPLSDGRLSWRVEQGFEMGRPSLLQVEADKKAGEIIQIRVGGASVLVSQGVMKI</sequence>
<keyword evidence="3" id="KW-1185">Reference proteome</keyword>
<dbReference type="RefSeq" id="WP_013321140.1">
    <property type="nucleotide sequence ID" value="NC_014501.1"/>
</dbReference>
<dbReference type="Gene3D" id="3.10.310.10">
    <property type="entry name" value="Diaminopimelate Epimerase, Chain A, domain 1"/>
    <property type="match status" value="2"/>
</dbReference>
<dbReference type="SUPFAM" id="SSF54506">
    <property type="entry name" value="Diaminopimelate epimerase-like"/>
    <property type="match status" value="1"/>
</dbReference>
<dbReference type="PIRSF" id="PIRSF016184">
    <property type="entry name" value="PhzC_PhzF"/>
    <property type="match status" value="1"/>
</dbReference>
<dbReference type="AlphaFoldDB" id="E0UE28"/>
<dbReference type="NCBIfam" id="TIGR00654">
    <property type="entry name" value="PhzF_family"/>
    <property type="match status" value="1"/>
</dbReference>
<gene>
    <name evidence="2" type="ordered locus">Cyan7822_1022</name>
</gene>
<evidence type="ECO:0000313" key="2">
    <source>
        <dbReference type="EMBL" id="ADN13032.1"/>
    </source>
</evidence>